<feature type="non-terminal residue" evidence="3">
    <location>
        <position position="1"/>
    </location>
</feature>
<keyword evidence="1" id="KW-0175">Coiled coil</keyword>
<dbReference type="PANTHER" id="PTHR14870">
    <property type="entry name" value="TUBULIN EPSILON AND DELTA COMPLEX PROTEIN 2"/>
    <property type="match status" value="1"/>
</dbReference>
<keyword evidence="4" id="KW-1185">Reference proteome</keyword>
<reference evidence="3" key="1">
    <citation type="thesis" date="2020" institute="ProQuest LLC" country="789 East Eisenhower Parkway, Ann Arbor, MI, USA">
        <title>Comparative Genomics and Chromosome Evolution.</title>
        <authorList>
            <person name="Mudd A.B."/>
        </authorList>
    </citation>
    <scope>NUCLEOTIDE SEQUENCE</scope>
    <source>
        <strain evidence="3">HN-11 Male</strain>
        <tissue evidence="3">Kidney and liver</tissue>
    </source>
</reference>
<name>A0A8J6EXG1_ELECQ</name>
<feature type="region of interest" description="Disordered" evidence="2">
    <location>
        <begin position="173"/>
        <end position="238"/>
    </location>
</feature>
<feature type="compositionally biased region" description="Polar residues" evidence="2">
    <location>
        <begin position="196"/>
        <end position="208"/>
    </location>
</feature>
<feature type="non-terminal residue" evidence="3">
    <location>
        <position position="238"/>
    </location>
</feature>
<gene>
    <name evidence="3" type="ORF">GDO78_002295</name>
</gene>
<evidence type="ECO:0000313" key="4">
    <source>
        <dbReference type="Proteomes" id="UP000770717"/>
    </source>
</evidence>
<feature type="region of interest" description="Disordered" evidence="2">
    <location>
        <begin position="131"/>
        <end position="155"/>
    </location>
</feature>
<accession>A0A8J6EXG1</accession>
<dbReference type="Proteomes" id="UP000770717">
    <property type="component" value="Unassembled WGS sequence"/>
</dbReference>
<comment type="caution">
    <text evidence="3">The sequence shown here is derived from an EMBL/GenBank/DDBJ whole genome shotgun (WGS) entry which is preliminary data.</text>
</comment>
<dbReference type="InterPro" id="IPR031518">
    <property type="entry name" value="DUF4693"/>
</dbReference>
<protein>
    <submittedName>
        <fullName evidence="3">Uncharacterized protein</fullName>
    </submittedName>
</protein>
<evidence type="ECO:0000256" key="1">
    <source>
        <dbReference type="SAM" id="Coils"/>
    </source>
</evidence>
<feature type="compositionally biased region" description="Polar residues" evidence="2">
    <location>
        <begin position="229"/>
        <end position="238"/>
    </location>
</feature>
<dbReference type="PANTHER" id="PTHR14870:SF1">
    <property type="entry name" value="TUBULIN EPSILON AND DELTA COMPLEX PROTEIN 2"/>
    <property type="match status" value="1"/>
</dbReference>
<dbReference type="AlphaFoldDB" id="A0A8J6EXG1"/>
<evidence type="ECO:0000256" key="2">
    <source>
        <dbReference type="SAM" id="MobiDB-lite"/>
    </source>
</evidence>
<organism evidence="3 4">
    <name type="scientific">Eleutherodactylus coqui</name>
    <name type="common">Puerto Rican coqui</name>
    <dbReference type="NCBI Taxonomy" id="57060"/>
    <lineage>
        <taxon>Eukaryota</taxon>
        <taxon>Metazoa</taxon>
        <taxon>Chordata</taxon>
        <taxon>Craniata</taxon>
        <taxon>Vertebrata</taxon>
        <taxon>Euteleostomi</taxon>
        <taxon>Amphibia</taxon>
        <taxon>Batrachia</taxon>
        <taxon>Anura</taxon>
        <taxon>Neobatrachia</taxon>
        <taxon>Hyloidea</taxon>
        <taxon>Eleutherodactylidae</taxon>
        <taxon>Eleutherodactylinae</taxon>
        <taxon>Eleutherodactylus</taxon>
        <taxon>Eleutherodactylus</taxon>
    </lineage>
</organism>
<sequence>SSSSASSELVDVFFPGCSVKRRPSKGGCSAAGDTSRKFVTGSYDVMMLSSSCFHRLLPLLNEALLRCKEEEKELEEQLRHWRALLDNWHADSCEPAKPDDVASESQDIQPSQKDLQEVELLNKALEKALRVRQTSKTDSPVNKTPTCEQTSSSCPVAKEKPIKALTTLAQKGTKPVTYQLNPPYKTAPDRRIQRPRQGTSSSKSTRSTPLLEPPAHKKGNGGEGKQLETKTSTTQPCS</sequence>
<evidence type="ECO:0000313" key="3">
    <source>
        <dbReference type="EMBL" id="KAG9476830.1"/>
    </source>
</evidence>
<dbReference type="OrthoDB" id="9939072at2759"/>
<proteinExistence type="predicted"/>
<feature type="compositionally biased region" description="Polar residues" evidence="2">
    <location>
        <begin position="132"/>
        <end position="154"/>
    </location>
</feature>
<feature type="coiled-coil region" evidence="1">
    <location>
        <begin position="57"/>
        <end position="91"/>
    </location>
</feature>
<dbReference type="EMBL" id="WNTK01000010">
    <property type="protein sequence ID" value="KAG9476830.1"/>
    <property type="molecule type" value="Genomic_DNA"/>
</dbReference>